<proteinExistence type="predicted"/>
<protein>
    <submittedName>
        <fullName evidence="2">Uncharacterized protein</fullName>
    </submittedName>
</protein>
<feature type="transmembrane region" description="Helical" evidence="1">
    <location>
        <begin position="54"/>
        <end position="75"/>
    </location>
</feature>
<keyword evidence="3" id="KW-1185">Reference proteome</keyword>
<accession>A0ABZ2V530</accession>
<gene>
    <name evidence="2" type="ORF">AABB29_11545</name>
</gene>
<dbReference type="Proteomes" id="UP001440612">
    <property type="component" value="Chromosome"/>
</dbReference>
<keyword evidence="1" id="KW-1133">Transmembrane helix</keyword>
<reference evidence="3" key="1">
    <citation type="submission" date="2024-04" db="EMBL/GenBank/DDBJ databases">
        <title>Phylogenomic analyses of a clade within the roseobacter group suggest taxonomic reassignments of species of the genera Aestuariivita, Citreicella, Loktanella, Nautella, Pelagibaca, Ruegeria, Thalassobius, Thiobacimonas and Tropicibacter, and the proposal o.</title>
        <authorList>
            <person name="Jeon C.O."/>
        </authorList>
    </citation>
    <scope>NUCLEOTIDE SEQUENCE [LARGE SCALE GENOMIC DNA]</scope>
    <source>
        <strain evidence="3">BS5-3</strain>
    </source>
</reference>
<sequence length="77" mass="8318">MTRARTAQPNDGVCKACWTVHAPCFGDFYCSHCDGVVYADALNRNLRSMSFADYGKLILGGLLVAAVIIGVAFVFDI</sequence>
<keyword evidence="1" id="KW-0472">Membrane</keyword>
<evidence type="ECO:0000256" key="1">
    <source>
        <dbReference type="SAM" id="Phobius"/>
    </source>
</evidence>
<keyword evidence="1" id="KW-0812">Transmembrane</keyword>
<dbReference type="RefSeq" id="WP_341365678.1">
    <property type="nucleotide sequence ID" value="NZ_CP150951.2"/>
</dbReference>
<evidence type="ECO:0000313" key="2">
    <source>
        <dbReference type="EMBL" id="WZC47558.1"/>
    </source>
</evidence>
<evidence type="ECO:0000313" key="3">
    <source>
        <dbReference type="Proteomes" id="UP001440612"/>
    </source>
</evidence>
<dbReference type="EMBL" id="CP150951">
    <property type="protein sequence ID" value="WZC47558.1"/>
    <property type="molecule type" value="Genomic_DNA"/>
</dbReference>
<name>A0ABZ2V530_9RHOB</name>
<organism evidence="2 3">
    <name type="scientific">Yoonia phaeophyticola</name>
    <dbReference type="NCBI Taxonomy" id="3137369"/>
    <lineage>
        <taxon>Bacteria</taxon>
        <taxon>Pseudomonadati</taxon>
        <taxon>Pseudomonadota</taxon>
        <taxon>Alphaproteobacteria</taxon>
        <taxon>Rhodobacterales</taxon>
        <taxon>Paracoccaceae</taxon>
        <taxon>Yoonia</taxon>
    </lineage>
</organism>